<feature type="compositionally biased region" description="Polar residues" evidence="2">
    <location>
        <begin position="264"/>
        <end position="286"/>
    </location>
</feature>
<sequence length="401" mass="47302">MEKELEKKLAQIKRQLAEKEKDEIQRLITEMDDIRAENLKKIRSELEMCYEKERQDILENIKAELDERKKELLELRNRELQVLENEYEDTLDGDKSVKTVEQELTQQYNGRIEALKKELEQEFSDLKNTLRSQQREKIAKLTEDHEKCLADILRDFRVDERLSRKLYKQRLDEIRSDLSRGIDKETKKISDQANRQQIIDFEKVRCEKRLLEDKYKTLKEKYLKLKHEVRVAVERRSKRRESNTTASETERSASTKTRTEKNESMGQKTPSRNLTLNSRSIDGKNQNIDDESEEQRPLTGFRRIGDLINTGKCESDDPTTASETMNSDVLKKKKNFAKKALTISRTSHGENHSNSTNNNNDEIMENPVENIRKQLEKLEDLGDQLPSNETAYTLRYPFQDK</sequence>
<dbReference type="KEGG" id="fas:105273089"/>
<dbReference type="Proteomes" id="UP000694866">
    <property type="component" value="Unplaced"/>
</dbReference>
<gene>
    <name evidence="4" type="primary">LOC105273089</name>
</gene>
<feature type="non-terminal residue" evidence="4">
    <location>
        <position position="401"/>
    </location>
</feature>
<protein>
    <submittedName>
        <fullName evidence="4">Leucine-rich repeat-containing protein DDB_G0290503</fullName>
    </submittedName>
</protein>
<reference evidence="4" key="1">
    <citation type="submission" date="2025-08" db="UniProtKB">
        <authorList>
            <consortium name="RefSeq"/>
        </authorList>
    </citation>
    <scope>IDENTIFICATION</scope>
    <source>
        <strain evidence="4">USDA-PBARC FA_bdor</strain>
        <tissue evidence="4">Whole organism</tissue>
    </source>
</reference>
<dbReference type="AlphaFoldDB" id="A0A9R1TRB4"/>
<evidence type="ECO:0000313" key="3">
    <source>
        <dbReference type="Proteomes" id="UP000694866"/>
    </source>
</evidence>
<dbReference type="RefSeq" id="XP_011313626.1">
    <property type="nucleotide sequence ID" value="XM_011315324.1"/>
</dbReference>
<proteinExistence type="predicted"/>
<organism evidence="3 4">
    <name type="scientific">Fopius arisanus</name>
    <dbReference type="NCBI Taxonomy" id="64838"/>
    <lineage>
        <taxon>Eukaryota</taxon>
        <taxon>Metazoa</taxon>
        <taxon>Ecdysozoa</taxon>
        <taxon>Arthropoda</taxon>
        <taxon>Hexapoda</taxon>
        <taxon>Insecta</taxon>
        <taxon>Pterygota</taxon>
        <taxon>Neoptera</taxon>
        <taxon>Endopterygota</taxon>
        <taxon>Hymenoptera</taxon>
        <taxon>Apocrita</taxon>
        <taxon>Ichneumonoidea</taxon>
        <taxon>Braconidae</taxon>
        <taxon>Opiinae</taxon>
        <taxon>Fopius</taxon>
    </lineage>
</organism>
<evidence type="ECO:0000256" key="1">
    <source>
        <dbReference type="SAM" id="Coils"/>
    </source>
</evidence>
<keyword evidence="3" id="KW-1185">Reference proteome</keyword>
<accession>A0A9R1TRB4</accession>
<dbReference type="GeneID" id="105273089"/>
<keyword evidence="1" id="KW-0175">Coiled coil</keyword>
<evidence type="ECO:0000256" key="2">
    <source>
        <dbReference type="SAM" id="MobiDB-lite"/>
    </source>
</evidence>
<evidence type="ECO:0000313" key="4">
    <source>
        <dbReference type="RefSeq" id="XP_011313626.1"/>
    </source>
</evidence>
<name>A0A9R1TRB4_9HYME</name>
<feature type="compositionally biased region" description="Basic and acidic residues" evidence="2">
    <location>
        <begin position="248"/>
        <end position="263"/>
    </location>
</feature>
<feature type="coiled-coil region" evidence="1">
    <location>
        <begin position="2"/>
        <end position="136"/>
    </location>
</feature>
<feature type="coiled-coil region" evidence="1">
    <location>
        <begin position="201"/>
        <end position="228"/>
    </location>
</feature>
<feature type="region of interest" description="Disordered" evidence="2">
    <location>
        <begin position="346"/>
        <end position="365"/>
    </location>
</feature>
<dbReference type="OrthoDB" id="6344460at2759"/>
<feature type="region of interest" description="Disordered" evidence="2">
    <location>
        <begin position="234"/>
        <end position="304"/>
    </location>
</feature>